<evidence type="ECO:0000256" key="4">
    <source>
        <dbReference type="ARBA" id="ARBA00022989"/>
    </source>
</evidence>
<comment type="subcellular location">
    <subcellularLocation>
        <location evidence="1 6">Endoplasmic reticulum membrane</location>
        <topology evidence="1 6">Multi-pass membrane protein</topology>
    </subcellularLocation>
</comment>
<dbReference type="InterPro" id="IPR003388">
    <property type="entry name" value="Reticulon"/>
</dbReference>
<dbReference type="GO" id="GO:0005789">
    <property type="term" value="C:endoplasmic reticulum membrane"/>
    <property type="evidence" value="ECO:0007669"/>
    <property type="project" value="UniProtKB-SubCell"/>
</dbReference>
<evidence type="ECO:0000313" key="8">
    <source>
        <dbReference type="EMBL" id="KAA8531758.1"/>
    </source>
</evidence>
<dbReference type="InterPro" id="IPR045064">
    <property type="entry name" value="Reticulon-like"/>
</dbReference>
<dbReference type="PANTHER" id="PTHR10994">
    <property type="entry name" value="RETICULON"/>
    <property type="match status" value="1"/>
</dbReference>
<proteinExistence type="predicted"/>
<keyword evidence="3 6" id="KW-0256">Endoplasmic reticulum</keyword>
<evidence type="ECO:0000259" key="7">
    <source>
        <dbReference type="PROSITE" id="PS50845"/>
    </source>
</evidence>
<dbReference type="OrthoDB" id="567788at2759"/>
<keyword evidence="4 6" id="KW-1133">Transmembrane helix</keyword>
<accession>A0A5J5ANG4</accession>
<dbReference type="Proteomes" id="UP000325577">
    <property type="component" value="Linkage Group LG2"/>
</dbReference>
<feature type="transmembrane region" description="Helical" evidence="6">
    <location>
        <begin position="50"/>
        <end position="68"/>
    </location>
</feature>
<keyword evidence="9" id="KW-1185">Reference proteome</keyword>
<dbReference type="Pfam" id="PF02453">
    <property type="entry name" value="Reticulon"/>
    <property type="match status" value="1"/>
</dbReference>
<evidence type="ECO:0000256" key="3">
    <source>
        <dbReference type="ARBA" id="ARBA00022824"/>
    </source>
</evidence>
<protein>
    <recommendedName>
        <fullName evidence="6">Reticulon-like protein</fullName>
    </recommendedName>
</protein>
<name>A0A5J5ANG4_9ASTE</name>
<evidence type="ECO:0000256" key="1">
    <source>
        <dbReference type="ARBA" id="ARBA00004477"/>
    </source>
</evidence>
<evidence type="ECO:0000256" key="5">
    <source>
        <dbReference type="ARBA" id="ARBA00023136"/>
    </source>
</evidence>
<evidence type="ECO:0000313" key="9">
    <source>
        <dbReference type="Proteomes" id="UP000325577"/>
    </source>
</evidence>
<dbReference type="GO" id="GO:0009617">
    <property type="term" value="P:response to bacterium"/>
    <property type="evidence" value="ECO:0007669"/>
    <property type="project" value="InterPro"/>
</dbReference>
<dbReference type="PANTHER" id="PTHR10994:SF145">
    <property type="entry name" value="RETICULON-LIKE PROTEIN B13"/>
    <property type="match status" value="1"/>
</dbReference>
<organism evidence="8 9">
    <name type="scientific">Nyssa sinensis</name>
    <dbReference type="NCBI Taxonomy" id="561372"/>
    <lineage>
        <taxon>Eukaryota</taxon>
        <taxon>Viridiplantae</taxon>
        <taxon>Streptophyta</taxon>
        <taxon>Embryophyta</taxon>
        <taxon>Tracheophyta</taxon>
        <taxon>Spermatophyta</taxon>
        <taxon>Magnoliopsida</taxon>
        <taxon>eudicotyledons</taxon>
        <taxon>Gunneridae</taxon>
        <taxon>Pentapetalae</taxon>
        <taxon>asterids</taxon>
        <taxon>Cornales</taxon>
        <taxon>Nyssaceae</taxon>
        <taxon>Nyssa</taxon>
    </lineage>
</organism>
<dbReference type="PROSITE" id="PS50845">
    <property type="entry name" value="RETICULON"/>
    <property type="match status" value="1"/>
</dbReference>
<evidence type="ECO:0000256" key="6">
    <source>
        <dbReference type="RuleBase" id="RU363132"/>
    </source>
</evidence>
<keyword evidence="2 6" id="KW-0812">Transmembrane</keyword>
<feature type="domain" description="Reticulon" evidence="7">
    <location>
        <begin position="14"/>
        <end position="201"/>
    </location>
</feature>
<dbReference type="EMBL" id="CM018043">
    <property type="protein sequence ID" value="KAA8531758.1"/>
    <property type="molecule type" value="Genomic_DNA"/>
</dbReference>
<feature type="transmembrane region" description="Helical" evidence="6">
    <location>
        <begin position="25"/>
        <end position="44"/>
    </location>
</feature>
<keyword evidence="5 6" id="KW-0472">Membrane</keyword>
<feature type="transmembrane region" description="Helical" evidence="6">
    <location>
        <begin position="141"/>
        <end position="159"/>
    </location>
</feature>
<dbReference type="AlphaFoldDB" id="A0A5J5ANG4"/>
<gene>
    <name evidence="8" type="ORF">F0562_006525</name>
</gene>
<feature type="transmembrane region" description="Helical" evidence="6">
    <location>
        <begin position="116"/>
        <end position="135"/>
    </location>
</feature>
<reference evidence="8 9" key="1">
    <citation type="submission" date="2019-09" db="EMBL/GenBank/DDBJ databases">
        <title>A chromosome-level genome assembly of the Chinese tupelo Nyssa sinensis.</title>
        <authorList>
            <person name="Yang X."/>
            <person name="Kang M."/>
            <person name="Yang Y."/>
            <person name="Xiong H."/>
            <person name="Wang M."/>
            <person name="Zhang Z."/>
            <person name="Wang Z."/>
            <person name="Wu H."/>
            <person name="Ma T."/>
            <person name="Liu J."/>
            <person name="Xi Z."/>
        </authorList>
    </citation>
    <scope>NUCLEOTIDE SEQUENCE [LARGE SCALE GENOMIC DNA]</scope>
    <source>
        <strain evidence="8">J267</strain>
        <tissue evidence="8">Leaf</tissue>
    </source>
</reference>
<sequence>MSTASQSSPFPDIVKDIFLWRGKKLSIAVLSVSTAIWVLLEVYQFNFITVASWLAMFTVAFTFLWANIRRLLNKDPPDMSGLEITEESAMEMANSLRAWCEEGVRWMFRVAAEREWFVFAKTVAGLLFLSSLGSFSDLLTLLYIGIVVGMTVPVIYVKYEDKIKGHGERLRVHCERFYSMIDEKVFRKLKNKVVGDEKKEEKIE</sequence>
<evidence type="ECO:0000256" key="2">
    <source>
        <dbReference type="ARBA" id="ARBA00022692"/>
    </source>
</evidence>